<evidence type="ECO:0000256" key="1">
    <source>
        <dbReference type="SAM" id="Phobius"/>
    </source>
</evidence>
<accession>A0ABT4HMI4</accession>
<keyword evidence="1" id="KW-0472">Membrane</keyword>
<organism evidence="2 3">
    <name type="scientific">Mycolicibacterium iranicum</name>
    <name type="common">Mycobacterium iranicum</name>
    <dbReference type="NCBI Taxonomy" id="912594"/>
    <lineage>
        <taxon>Bacteria</taxon>
        <taxon>Bacillati</taxon>
        <taxon>Actinomycetota</taxon>
        <taxon>Actinomycetes</taxon>
        <taxon>Mycobacteriales</taxon>
        <taxon>Mycobacteriaceae</taxon>
        <taxon>Mycolicibacterium</taxon>
    </lineage>
</organism>
<keyword evidence="1" id="KW-0812">Transmembrane</keyword>
<feature type="transmembrane region" description="Helical" evidence="1">
    <location>
        <begin position="12"/>
        <end position="30"/>
    </location>
</feature>
<reference evidence="2" key="1">
    <citation type="submission" date="2022-12" db="EMBL/GenBank/DDBJ databases">
        <title>Whole genome sequence of Mycolicibacterium iranicum strain SBH312.</title>
        <authorList>
            <person name="Jani J."/>
            <person name="Arifin Mustapha Z."/>
            <person name="Ahmed K."/>
            <person name="Kai Ling C."/>
        </authorList>
    </citation>
    <scope>NUCLEOTIDE SEQUENCE</scope>
    <source>
        <strain evidence="2">SBH312</strain>
    </source>
</reference>
<dbReference type="Proteomes" id="UP001084650">
    <property type="component" value="Unassembled WGS sequence"/>
</dbReference>
<keyword evidence="1" id="KW-1133">Transmembrane helix</keyword>
<proteinExistence type="predicted"/>
<evidence type="ECO:0000313" key="3">
    <source>
        <dbReference type="Proteomes" id="UP001084650"/>
    </source>
</evidence>
<dbReference type="RefSeq" id="WP_268787539.1">
    <property type="nucleotide sequence ID" value="NZ_JAPQYE010000016.1"/>
</dbReference>
<gene>
    <name evidence="2" type="ORF">OY187_25100</name>
</gene>
<keyword evidence="3" id="KW-1185">Reference proteome</keyword>
<feature type="transmembrane region" description="Helical" evidence="1">
    <location>
        <begin position="36"/>
        <end position="56"/>
    </location>
</feature>
<name>A0ABT4HMI4_MYCIR</name>
<dbReference type="EMBL" id="JAPQYE010000016">
    <property type="protein sequence ID" value="MCZ0731340.1"/>
    <property type="molecule type" value="Genomic_DNA"/>
</dbReference>
<evidence type="ECO:0000313" key="2">
    <source>
        <dbReference type="EMBL" id="MCZ0731340.1"/>
    </source>
</evidence>
<protein>
    <submittedName>
        <fullName evidence="2">Uncharacterized protein</fullName>
    </submittedName>
</protein>
<comment type="caution">
    <text evidence="2">The sequence shown here is derived from an EMBL/GenBank/DDBJ whole genome shotgun (WGS) entry which is preliminary data.</text>
</comment>
<sequence length="82" mass="8713">MSSPQSLGSAKLVAVTVVVLVAAFNLTAVSAALHPILGLVTLLVALLVTVSCVDRLGQRWAPAVIRVFERYCRTTVRHLGSE</sequence>